<proteinExistence type="predicted"/>
<evidence type="ECO:0000313" key="3">
    <source>
        <dbReference type="Proteomes" id="UP000886523"/>
    </source>
</evidence>
<dbReference type="EMBL" id="MU128921">
    <property type="protein sequence ID" value="KAF9518940.1"/>
    <property type="molecule type" value="Genomic_DNA"/>
</dbReference>
<feature type="region of interest" description="Disordered" evidence="1">
    <location>
        <begin position="189"/>
        <end position="208"/>
    </location>
</feature>
<sequence length="208" mass="22806">MVPHTHPGRCVALLGPFSPCETPPEECTDRTLGEIQWQAQPLKTPTVVYPQHMMKQIQCHTPAKAGQVQDETWDCAATHTPQPSIFRNVYEDETNTVPHTCFGRVYHNAKRAAPAALLALLLLSPSTKPDPNNAQTTPTMKYGSAQPPKTRTPSTICKIHDNASNMVPHTRFGGCVAISCTSTVQYLTRPMHRSGPGRNTAVHSHPDP</sequence>
<evidence type="ECO:0000313" key="2">
    <source>
        <dbReference type="EMBL" id="KAF9518940.1"/>
    </source>
</evidence>
<feature type="compositionally biased region" description="Polar residues" evidence="1">
    <location>
        <begin position="128"/>
        <end position="139"/>
    </location>
</feature>
<dbReference type="AlphaFoldDB" id="A0A9P6B8K4"/>
<dbReference type="Proteomes" id="UP000886523">
    <property type="component" value="Unassembled WGS sequence"/>
</dbReference>
<organism evidence="2 3">
    <name type="scientific">Hydnum rufescens UP504</name>
    <dbReference type="NCBI Taxonomy" id="1448309"/>
    <lineage>
        <taxon>Eukaryota</taxon>
        <taxon>Fungi</taxon>
        <taxon>Dikarya</taxon>
        <taxon>Basidiomycota</taxon>
        <taxon>Agaricomycotina</taxon>
        <taxon>Agaricomycetes</taxon>
        <taxon>Cantharellales</taxon>
        <taxon>Hydnaceae</taxon>
        <taxon>Hydnum</taxon>
    </lineage>
</organism>
<reference evidence="2" key="1">
    <citation type="journal article" date="2020" name="Nat. Commun.">
        <title>Large-scale genome sequencing of mycorrhizal fungi provides insights into the early evolution of symbiotic traits.</title>
        <authorList>
            <person name="Miyauchi S."/>
            <person name="Kiss E."/>
            <person name="Kuo A."/>
            <person name="Drula E."/>
            <person name="Kohler A."/>
            <person name="Sanchez-Garcia M."/>
            <person name="Morin E."/>
            <person name="Andreopoulos B."/>
            <person name="Barry K.W."/>
            <person name="Bonito G."/>
            <person name="Buee M."/>
            <person name="Carver A."/>
            <person name="Chen C."/>
            <person name="Cichocki N."/>
            <person name="Clum A."/>
            <person name="Culley D."/>
            <person name="Crous P.W."/>
            <person name="Fauchery L."/>
            <person name="Girlanda M."/>
            <person name="Hayes R.D."/>
            <person name="Keri Z."/>
            <person name="LaButti K."/>
            <person name="Lipzen A."/>
            <person name="Lombard V."/>
            <person name="Magnuson J."/>
            <person name="Maillard F."/>
            <person name="Murat C."/>
            <person name="Nolan M."/>
            <person name="Ohm R.A."/>
            <person name="Pangilinan J."/>
            <person name="Pereira M.F."/>
            <person name="Perotto S."/>
            <person name="Peter M."/>
            <person name="Pfister S."/>
            <person name="Riley R."/>
            <person name="Sitrit Y."/>
            <person name="Stielow J.B."/>
            <person name="Szollosi G."/>
            <person name="Zifcakova L."/>
            <person name="Stursova M."/>
            <person name="Spatafora J.W."/>
            <person name="Tedersoo L."/>
            <person name="Vaario L.M."/>
            <person name="Yamada A."/>
            <person name="Yan M."/>
            <person name="Wang P."/>
            <person name="Xu J."/>
            <person name="Bruns T."/>
            <person name="Baldrian P."/>
            <person name="Vilgalys R."/>
            <person name="Dunand C."/>
            <person name="Henrissat B."/>
            <person name="Grigoriev I.V."/>
            <person name="Hibbett D."/>
            <person name="Nagy L.G."/>
            <person name="Martin F.M."/>
        </authorList>
    </citation>
    <scope>NUCLEOTIDE SEQUENCE</scope>
    <source>
        <strain evidence="2">UP504</strain>
    </source>
</reference>
<evidence type="ECO:0000256" key="1">
    <source>
        <dbReference type="SAM" id="MobiDB-lite"/>
    </source>
</evidence>
<feature type="region of interest" description="Disordered" evidence="1">
    <location>
        <begin position="128"/>
        <end position="152"/>
    </location>
</feature>
<gene>
    <name evidence="2" type="ORF">BS47DRAFT_1358571</name>
</gene>
<accession>A0A9P6B8K4</accession>
<protein>
    <submittedName>
        <fullName evidence="2">Uncharacterized protein</fullName>
    </submittedName>
</protein>
<comment type="caution">
    <text evidence="2">The sequence shown here is derived from an EMBL/GenBank/DDBJ whole genome shotgun (WGS) entry which is preliminary data.</text>
</comment>
<name>A0A9P6B8K4_9AGAM</name>
<keyword evidence="3" id="KW-1185">Reference proteome</keyword>